<comment type="function">
    <text evidence="5">One of two assembly initiator proteins, it binds directly to the 5'-end of the 23S rRNA, where it nucleates assembly of the 50S subunit.</text>
</comment>
<evidence type="ECO:0000256" key="2">
    <source>
        <dbReference type="ARBA" id="ARBA00022980"/>
    </source>
</evidence>
<evidence type="ECO:0000256" key="3">
    <source>
        <dbReference type="ARBA" id="ARBA00023274"/>
    </source>
</evidence>
<dbReference type="InterPro" id="IPR014722">
    <property type="entry name" value="Rib_uL2_dom2"/>
</dbReference>
<dbReference type="GO" id="GO:0003735">
    <property type="term" value="F:structural constituent of ribosome"/>
    <property type="evidence" value="ECO:0007669"/>
    <property type="project" value="InterPro"/>
</dbReference>
<dbReference type="SUPFAM" id="SSF50104">
    <property type="entry name" value="Translation proteins SH3-like domain"/>
    <property type="match status" value="1"/>
</dbReference>
<dbReference type="EMBL" id="VDUX01000005">
    <property type="protein sequence ID" value="TXL58059.1"/>
    <property type="molecule type" value="Genomic_DNA"/>
</dbReference>
<dbReference type="InterPro" id="IPR005825">
    <property type="entry name" value="Ribosomal_uL24_CS"/>
</dbReference>
<comment type="function">
    <text evidence="5">One of the proteins that surrounds the polypeptide exit tunnel on the outside of the subunit.</text>
</comment>
<sequence length="124" mass="13116">MAKAKSVSIKKGDHVKVIAGNDKGVEGKVIEVLTDVDRVVVEGVNRVKRHTRAGQTGGSSTGGIITSEAPIHISNVMLVVDGDGGKTTSRVGYRRDEVTKSRPDGSTYTAQRSVRIASKTGKEI</sequence>
<evidence type="ECO:0000313" key="9">
    <source>
        <dbReference type="EMBL" id="TXL58059.1"/>
    </source>
</evidence>
<protein>
    <recommendedName>
        <fullName evidence="4 5">Large ribosomal subunit protein uL24</fullName>
    </recommendedName>
</protein>
<dbReference type="Pfam" id="PF17136">
    <property type="entry name" value="ribosomal_L24"/>
    <property type="match status" value="1"/>
</dbReference>
<dbReference type="Proteomes" id="UP000321571">
    <property type="component" value="Unassembled WGS sequence"/>
</dbReference>
<evidence type="ECO:0000256" key="7">
    <source>
        <dbReference type="SAM" id="MobiDB-lite"/>
    </source>
</evidence>
<evidence type="ECO:0000256" key="6">
    <source>
        <dbReference type="RuleBase" id="RU003477"/>
    </source>
</evidence>
<dbReference type="SMART" id="SM00739">
    <property type="entry name" value="KOW"/>
    <property type="match status" value="1"/>
</dbReference>
<dbReference type="Pfam" id="PF00467">
    <property type="entry name" value="KOW"/>
    <property type="match status" value="1"/>
</dbReference>
<dbReference type="InterPro" id="IPR003256">
    <property type="entry name" value="Ribosomal_uL24"/>
</dbReference>
<dbReference type="GO" id="GO:1990904">
    <property type="term" value="C:ribonucleoprotein complex"/>
    <property type="evidence" value="ECO:0007669"/>
    <property type="project" value="UniProtKB-KW"/>
</dbReference>
<dbReference type="PROSITE" id="PS01108">
    <property type="entry name" value="RIBOSOMAL_L24"/>
    <property type="match status" value="1"/>
</dbReference>
<dbReference type="InterPro" id="IPR057264">
    <property type="entry name" value="Ribosomal_uL24_C"/>
</dbReference>
<keyword evidence="10" id="KW-1185">Reference proteome</keyword>
<dbReference type="OrthoDB" id="9807419at2"/>
<dbReference type="InterPro" id="IPR005824">
    <property type="entry name" value="KOW"/>
</dbReference>
<keyword evidence="3 5" id="KW-0687">Ribonucleoprotein</keyword>
<organism evidence="9 10">
    <name type="scientific">Aeromicrobium terrae</name>
    <dbReference type="NCBI Taxonomy" id="2498846"/>
    <lineage>
        <taxon>Bacteria</taxon>
        <taxon>Bacillati</taxon>
        <taxon>Actinomycetota</taxon>
        <taxon>Actinomycetes</taxon>
        <taxon>Propionibacteriales</taxon>
        <taxon>Nocardioidaceae</taxon>
        <taxon>Aeromicrobium</taxon>
    </lineage>
</organism>
<comment type="similarity">
    <text evidence="1 5 6">Belongs to the universal ribosomal protein uL24 family.</text>
</comment>
<evidence type="ECO:0000259" key="8">
    <source>
        <dbReference type="SMART" id="SM00739"/>
    </source>
</evidence>
<dbReference type="NCBIfam" id="TIGR01079">
    <property type="entry name" value="rplX_bact"/>
    <property type="match status" value="1"/>
</dbReference>
<comment type="subunit">
    <text evidence="5">Part of the 50S ribosomal subunit.</text>
</comment>
<keyword evidence="2 5" id="KW-0689">Ribosomal protein</keyword>
<feature type="region of interest" description="Disordered" evidence="7">
    <location>
        <begin position="96"/>
        <end position="124"/>
    </location>
</feature>
<dbReference type="GO" id="GO:0019843">
    <property type="term" value="F:rRNA binding"/>
    <property type="evidence" value="ECO:0007669"/>
    <property type="project" value="UniProtKB-UniRule"/>
</dbReference>
<feature type="domain" description="KOW" evidence="8">
    <location>
        <begin position="8"/>
        <end position="35"/>
    </location>
</feature>
<gene>
    <name evidence="5" type="primary">rplX</name>
    <name evidence="9" type="ORF">FHP06_12100</name>
</gene>
<accession>A0A5C8NH34</accession>
<evidence type="ECO:0000256" key="4">
    <source>
        <dbReference type="ARBA" id="ARBA00035206"/>
    </source>
</evidence>
<proteinExistence type="inferred from homology"/>
<comment type="caution">
    <text evidence="9">The sequence shown here is derived from an EMBL/GenBank/DDBJ whole genome shotgun (WGS) entry which is preliminary data.</text>
</comment>
<evidence type="ECO:0000313" key="10">
    <source>
        <dbReference type="Proteomes" id="UP000321571"/>
    </source>
</evidence>
<dbReference type="AlphaFoldDB" id="A0A5C8NH34"/>
<dbReference type="GO" id="GO:0006412">
    <property type="term" value="P:translation"/>
    <property type="evidence" value="ECO:0007669"/>
    <property type="project" value="UniProtKB-UniRule"/>
</dbReference>
<keyword evidence="5" id="KW-0694">RNA-binding</keyword>
<dbReference type="CDD" id="cd06089">
    <property type="entry name" value="KOW_RPL26"/>
    <property type="match status" value="1"/>
</dbReference>
<dbReference type="PANTHER" id="PTHR12903">
    <property type="entry name" value="MITOCHONDRIAL RIBOSOMAL PROTEIN L24"/>
    <property type="match status" value="1"/>
</dbReference>
<dbReference type="Gene3D" id="2.30.30.30">
    <property type="match status" value="1"/>
</dbReference>
<keyword evidence="5" id="KW-0699">rRNA-binding</keyword>
<name>A0A5C8NH34_9ACTN</name>
<dbReference type="GO" id="GO:0005840">
    <property type="term" value="C:ribosome"/>
    <property type="evidence" value="ECO:0007669"/>
    <property type="project" value="UniProtKB-KW"/>
</dbReference>
<reference evidence="9 10" key="1">
    <citation type="submission" date="2019-06" db="EMBL/GenBank/DDBJ databases">
        <title>Aeromicrobium sp. nov., isolated from a maize field.</title>
        <authorList>
            <person name="Lin S.-Y."/>
            <person name="Tsai C.-F."/>
            <person name="Young C.-C."/>
        </authorList>
    </citation>
    <scope>NUCLEOTIDE SEQUENCE [LARGE SCALE GENOMIC DNA]</scope>
    <source>
        <strain evidence="9 10">CC-CFT486</strain>
    </source>
</reference>
<dbReference type="HAMAP" id="MF_01326_B">
    <property type="entry name" value="Ribosomal_uL24_B"/>
    <property type="match status" value="1"/>
</dbReference>
<dbReference type="InterPro" id="IPR041988">
    <property type="entry name" value="Ribosomal_uL24_KOW"/>
</dbReference>
<dbReference type="InterPro" id="IPR008991">
    <property type="entry name" value="Translation_prot_SH3-like_sf"/>
</dbReference>
<evidence type="ECO:0000256" key="1">
    <source>
        <dbReference type="ARBA" id="ARBA00010618"/>
    </source>
</evidence>
<evidence type="ECO:0000256" key="5">
    <source>
        <dbReference type="HAMAP-Rule" id="MF_01326"/>
    </source>
</evidence>
<dbReference type="RefSeq" id="WP_147687035.1">
    <property type="nucleotide sequence ID" value="NZ_VDUX01000005.1"/>
</dbReference>